<dbReference type="InterPro" id="IPR013083">
    <property type="entry name" value="Znf_RING/FYVE/PHD"/>
</dbReference>
<dbReference type="AlphaFoldDB" id="A0A1Y1Z9W0"/>
<dbReference type="STRING" id="1314790.A0A1Y1Z9W0"/>
<dbReference type="Gene3D" id="1.10.10.10">
    <property type="entry name" value="Winged helix-like DNA-binding domain superfamily/Winged helix DNA-binding domain"/>
    <property type="match status" value="1"/>
</dbReference>
<evidence type="ECO:0000256" key="16">
    <source>
        <dbReference type="RuleBase" id="RU368018"/>
    </source>
</evidence>
<keyword evidence="11 16" id="KW-0862">Zinc</keyword>
<dbReference type="InterPro" id="IPR011513">
    <property type="entry name" value="Nse1"/>
</dbReference>
<evidence type="ECO:0000256" key="13">
    <source>
        <dbReference type="ARBA" id="ARBA00023204"/>
    </source>
</evidence>
<evidence type="ECO:0000256" key="6">
    <source>
        <dbReference type="ARBA" id="ARBA00022679"/>
    </source>
</evidence>
<comment type="subunit">
    <text evidence="16">Component of the Smc5-Smc6 complex.</text>
</comment>
<evidence type="ECO:0000256" key="11">
    <source>
        <dbReference type="ARBA" id="ARBA00022833"/>
    </source>
</evidence>
<dbReference type="CDD" id="cd16493">
    <property type="entry name" value="RING-CH-C4HC3_NSE1"/>
    <property type="match status" value="1"/>
</dbReference>
<feature type="non-terminal residue" evidence="18">
    <location>
        <position position="1"/>
    </location>
</feature>
<keyword evidence="10 16" id="KW-0833">Ubl conjugation pathway</keyword>
<evidence type="ECO:0000313" key="19">
    <source>
        <dbReference type="Proteomes" id="UP000193498"/>
    </source>
</evidence>
<keyword evidence="7 16" id="KW-0479">Metal-binding</keyword>
<evidence type="ECO:0000256" key="15">
    <source>
        <dbReference type="PROSITE-ProRule" id="PRU00175"/>
    </source>
</evidence>
<proteinExistence type="inferred from homology"/>
<keyword evidence="9 15" id="KW-0863">Zinc-finger</keyword>
<dbReference type="PROSITE" id="PS50089">
    <property type="entry name" value="ZF_RING_2"/>
    <property type="match status" value="1"/>
</dbReference>
<evidence type="ECO:0000256" key="14">
    <source>
        <dbReference type="ARBA" id="ARBA00023242"/>
    </source>
</evidence>
<accession>A0A1Y1Z9W0</accession>
<evidence type="ECO:0000256" key="3">
    <source>
        <dbReference type="ARBA" id="ARBA00010258"/>
    </source>
</evidence>
<protein>
    <recommendedName>
        <fullName evidence="5 16">Non-structural maintenance of chromosomes element 1 homolog</fullName>
        <ecNumber evidence="4 16">2.3.2.27</ecNumber>
    </recommendedName>
</protein>
<evidence type="ECO:0000256" key="1">
    <source>
        <dbReference type="ARBA" id="ARBA00000900"/>
    </source>
</evidence>
<evidence type="ECO:0000256" key="7">
    <source>
        <dbReference type="ARBA" id="ARBA00022723"/>
    </source>
</evidence>
<dbReference type="PANTHER" id="PTHR20973">
    <property type="entry name" value="NON-SMC ELEMENT 1-RELATED"/>
    <property type="match status" value="1"/>
</dbReference>
<keyword evidence="19" id="KW-1185">Reference proteome</keyword>
<comment type="catalytic activity">
    <reaction evidence="1 16">
        <text>S-ubiquitinyl-[E2 ubiquitin-conjugating enzyme]-L-cysteine + [acceptor protein]-L-lysine = [E2 ubiquitin-conjugating enzyme]-L-cysteine + N(6)-ubiquitinyl-[acceptor protein]-L-lysine.</text>
        <dbReference type="EC" id="2.3.2.27"/>
    </reaction>
</comment>
<dbReference type="Gene3D" id="3.90.1150.220">
    <property type="match status" value="1"/>
</dbReference>
<comment type="function">
    <text evidence="16">Acts in a DNA repair pathway for removal of UV-induced DNA damage that is distinct from classical nucleotide excision repair and in repair of ionizing radiation damage. Functions in homologous recombination repair of DNA double strand breaks and in recovery of stalled replication forks.</text>
</comment>
<comment type="caution">
    <text evidence="18">The sequence shown here is derived from an EMBL/GenBank/DDBJ whole genome shotgun (WGS) entry which is preliminary data.</text>
</comment>
<evidence type="ECO:0000256" key="8">
    <source>
        <dbReference type="ARBA" id="ARBA00022763"/>
    </source>
</evidence>
<keyword evidence="14 16" id="KW-0539">Nucleus</keyword>
<evidence type="ECO:0000256" key="12">
    <source>
        <dbReference type="ARBA" id="ARBA00023172"/>
    </source>
</evidence>
<dbReference type="Gene3D" id="3.30.40.10">
    <property type="entry name" value="Zinc/RING finger domain, C3HC4 (zinc finger)"/>
    <property type="match status" value="1"/>
</dbReference>
<sequence>EFINTINEGINSLDLEFRKSHDEETGESVLALVNTNGDEIAQLATDYTPAELVYLRRIIELIVTADDESYSVSSLLALSEAGKLKSAFTKNAAEQLLDRFVEDKWFSKTSNGRYYLTQRSILELQTYLKEEFEEYILECTLCMDIVTRGERCQVGSCSGRLHLHCAERYFSARPDRKVCPLCSTAWTSSQKIGPTN</sequence>
<dbReference type="GO" id="GO:0008270">
    <property type="term" value="F:zinc ion binding"/>
    <property type="evidence" value="ECO:0007669"/>
    <property type="project" value="UniProtKB-KW"/>
</dbReference>
<dbReference type="EC" id="2.3.2.27" evidence="4 16"/>
<organism evidence="18 19">
    <name type="scientific">Basidiobolus meristosporus CBS 931.73</name>
    <dbReference type="NCBI Taxonomy" id="1314790"/>
    <lineage>
        <taxon>Eukaryota</taxon>
        <taxon>Fungi</taxon>
        <taxon>Fungi incertae sedis</taxon>
        <taxon>Zoopagomycota</taxon>
        <taxon>Entomophthoromycotina</taxon>
        <taxon>Basidiobolomycetes</taxon>
        <taxon>Basidiobolales</taxon>
        <taxon>Basidiobolaceae</taxon>
        <taxon>Basidiobolus</taxon>
    </lineage>
</organism>
<dbReference type="InterPro" id="IPR001841">
    <property type="entry name" value="Znf_RING"/>
</dbReference>
<keyword evidence="12 16" id="KW-0233">DNA recombination</keyword>
<feature type="domain" description="RING-type" evidence="17">
    <location>
        <begin position="139"/>
        <end position="183"/>
    </location>
</feature>
<evidence type="ECO:0000256" key="9">
    <source>
        <dbReference type="ARBA" id="ARBA00022771"/>
    </source>
</evidence>
<evidence type="ECO:0000256" key="5">
    <source>
        <dbReference type="ARBA" id="ARBA00019422"/>
    </source>
</evidence>
<comment type="subcellular location">
    <subcellularLocation>
        <location evidence="2 16">Nucleus</location>
    </subcellularLocation>
</comment>
<dbReference type="Pfam" id="PF08746">
    <property type="entry name" value="zf-RING-like"/>
    <property type="match status" value="1"/>
</dbReference>
<dbReference type="Proteomes" id="UP000193498">
    <property type="component" value="Unassembled WGS sequence"/>
</dbReference>
<dbReference type="InterPro" id="IPR014857">
    <property type="entry name" value="Nse1_RING_C4HC3-type"/>
</dbReference>
<dbReference type="InterPro" id="IPR036388">
    <property type="entry name" value="WH-like_DNA-bd_sf"/>
</dbReference>
<evidence type="ECO:0000313" key="18">
    <source>
        <dbReference type="EMBL" id="ORY06817.1"/>
    </source>
</evidence>
<keyword evidence="6 16" id="KW-0808">Transferase</keyword>
<dbReference type="InParanoid" id="A0A1Y1Z9W0"/>
<name>A0A1Y1Z9W0_9FUNG</name>
<evidence type="ECO:0000256" key="4">
    <source>
        <dbReference type="ARBA" id="ARBA00012483"/>
    </source>
</evidence>
<dbReference type="GO" id="GO:0061630">
    <property type="term" value="F:ubiquitin protein ligase activity"/>
    <property type="evidence" value="ECO:0007669"/>
    <property type="project" value="UniProtKB-EC"/>
</dbReference>
<keyword evidence="8 16" id="KW-0227">DNA damage</keyword>
<dbReference type="GO" id="GO:0000724">
    <property type="term" value="P:double-strand break repair via homologous recombination"/>
    <property type="evidence" value="ECO:0007669"/>
    <property type="project" value="TreeGrafter"/>
</dbReference>
<evidence type="ECO:0000256" key="2">
    <source>
        <dbReference type="ARBA" id="ARBA00004123"/>
    </source>
</evidence>
<gene>
    <name evidence="18" type="ORF">K493DRAFT_202866</name>
</gene>
<dbReference type="PANTHER" id="PTHR20973:SF0">
    <property type="entry name" value="NON-STRUCTURAL MAINTENANCE OF CHROMOSOMES ELEMENT 1 HOMOLOG"/>
    <property type="match status" value="1"/>
</dbReference>
<reference evidence="18 19" key="1">
    <citation type="submission" date="2016-07" db="EMBL/GenBank/DDBJ databases">
        <title>Pervasive Adenine N6-methylation of Active Genes in Fungi.</title>
        <authorList>
            <consortium name="DOE Joint Genome Institute"/>
            <person name="Mondo S.J."/>
            <person name="Dannebaum R.O."/>
            <person name="Kuo R.C."/>
            <person name="Labutti K."/>
            <person name="Haridas S."/>
            <person name="Kuo A."/>
            <person name="Salamov A."/>
            <person name="Ahrendt S.R."/>
            <person name="Lipzen A."/>
            <person name="Sullivan W."/>
            <person name="Andreopoulos W.B."/>
            <person name="Clum A."/>
            <person name="Lindquist E."/>
            <person name="Daum C."/>
            <person name="Ramamoorthy G.K."/>
            <person name="Gryganskyi A."/>
            <person name="Culley D."/>
            <person name="Magnuson J.K."/>
            <person name="James T.Y."/>
            <person name="O'Malley M.A."/>
            <person name="Stajich J.E."/>
            <person name="Spatafora J.W."/>
            <person name="Visel A."/>
            <person name="Grigoriev I.V."/>
        </authorList>
    </citation>
    <scope>NUCLEOTIDE SEQUENCE [LARGE SCALE GENOMIC DNA]</scope>
    <source>
        <strain evidence="18 19">CBS 931.73</strain>
    </source>
</reference>
<comment type="similarity">
    <text evidence="3 16">Belongs to the NSE1 family.</text>
</comment>
<evidence type="ECO:0000259" key="17">
    <source>
        <dbReference type="PROSITE" id="PS50089"/>
    </source>
</evidence>
<dbReference type="SUPFAM" id="SSF57850">
    <property type="entry name" value="RING/U-box"/>
    <property type="match status" value="1"/>
</dbReference>
<dbReference type="Pfam" id="PF07574">
    <property type="entry name" value="SMC_Nse1"/>
    <property type="match status" value="1"/>
</dbReference>
<evidence type="ECO:0000256" key="10">
    <source>
        <dbReference type="ARBA" id="ARBA00022786"/>
    </source>
</evidence>
<keyword evidence="13 16" id="KW-0234">DNA repair</keyword>
<dbReference type="EMBL" id="MCFE01000013">
    <property type="protein sequence ID" value="ORY06817.1"/>
    <property type="molecule type" value="Genomic_DNA"/>
</dbReference>
<dbReference type="FunCoup" id="A0A1Y1Z9W0">
    <property type="interactions" value="149"/>
</dbReference>
<dbReference type="GO" id="GO:0005634">
    <property type="term" value="C:nucleus"/>
    <property type="evidence" value="ECO:0007669"/>
    <property type="project" value="UniProtKB-SubCell"/>
</dbReference>
<dbReference type="GO" id="GO:0030915">
    <property type="term" value="C:Smc5-Smc6 complex"/>
    <property type="evidence" value="ECO:0007669"/>
    <property type="project" value="UniProtKB-UniRule"/>
</dbReference>
<dbReference type="FunFam" id="1.10.10.10:FF:000270">
    <property type="entry name" value="Non-structural maintenance of chromosomes element 1 homolog"/>
    <property type="match status" value="1"/>
</dbReference>
<dbReference type="OrthoDB" id="185455at2759"/>